<evidence type="ECO:0000256" key="3">
    <source>
        <dbReference type="SAM" id="Phobius"/>
    </source>
</evidence>
<comment type="caution">
    <text evidence="4">The sequence shown here is derived from an EMBL/GenBank/DDBJ whole genome shotgun (WGS) entry which is preliminary data.</text>
</comment>
<keyword evidence="3" id="KW-1133">Transmembrane helix</keyword>
<reference evidence="4" key="1">
    <citation type="submission" date="2022-10" db="EMBL/GenBank/DDBJ databases">
        <title>Tapping the CABI collections for fungal endophytes: first genome assemblies for Collariella, Neodidymelliopsis, Ascochyta clinopodiicola, Didymella pomorum, Didymosphaeria variabile, Neocosmospora piperis and Neocucurbitaria cava.</title>
        <authorList>
            <person name="Hill R."/>
        </authorList>
    </citation>
    <scope>NUCLEOTIDE SEQUENCE</scope>
    <source>
        <strain evidence="4">IMI 356814</strain>
    </source>
</reference>
<keyword evidence="3" id="KW-0472">Membrane</keyword>
<feature type="compositionally biased region" description="Basic and acidic residues" evidence="2">
    <location>
        <begin position="100"/>
        <end position="116"/>
    </location>
</feature>
<dbReference type="OrthoDB" id="3799389at2759"/>
<feature type="compositionally biased region" description="Polar residues" evidence="2">
    <location>
        <begin position="563"/>
        <end position="579"/>
    </location>
</feature>
<dbReference type="Proteomes" id="UP001140560">
    <property type="component" value="Unassembled WGS sequence"/>
</dbReference>
<feature type="compositionally biased region" description="Polar residues" evidence="2">
    <location>
        <begin position="74"/>
        <end position="87"/>
    </location>
</feature>
<feature type="region of interest" description="Disordered" evidence="2">
    <location>
        <begin position="563"/>
        <end position="582"/>
    </location>
</feature>
<feature type="coiled-coil region" evidence="1">
    <location>
        <begin position="756"/>
        <end position="804"/>
    </location>
</feature>
<organism evidence="4 5">
    <name type="scientific">Neocucurbitaria cava</name>
    <dbReference type="NCBI Taxonomy" id="798079"/>
    <lineage>
        <taxon>Eukaryota</taxon>
        <taxon>Fungi</taxon>
        <taxon>Dikarya</taxon>
        <taxon>Ascomycota</taxon>
        <taxon>Pezizomycotina</taxon>
        <taxon>Dothideomycetes</taxon>
        <taxon>Pleosporomycetidae</taxon>
        <taxon>Pleosporales</taxon>
        <taxon>Pleosporineae</taxon>
        <taxon>Cucurbitariaceae</taxon>
        <taxon>Neocucurbitaria</taxon>
    </lineage>
</organism>
<feature type="region of interest" description="Disordered" evidence="2">
    <location>
        <begin position="1"/>
        <end position="116"/>
    </location>
</feature>
<sequence>MAEPSTISSGSSMSGLMSAANTTPDVSPSSARHSPGASTRSASQPPENIQHSESNSRSLPTVTNPPAGIHDFENSPSIVQDNTTKLESTPPEHLTLFRPFPRDSIGRQTDHSTNDDALFDEHDASEVDSLYAEPHYPVRQGLNAPALRSNQLCEDPYDRLRVISRVSEEGDIANSDDAALFSEHSNVLAFSLDEEYYDMLSPIDEVTEHGSNDDTPLSESNDIDLNNGTISFNSNPPKFEYRFIQDADIGPAPFTSQHFISCSLGSPVSGPHTALQVPFGPDQGKWLHLPKKLNASEINLAELAICMLWSGYRREDHSHAEQAPTTNMAPEPSNVAERYRMTGPPDAPYPMTTSTSPPFLGPHTFIRNTGNRLLGWLLHIPRFLTKEEIKIATLNLRRICNMPHGWAYRHDPDCSRGVKRTPRLESELIDILQHQDRTAMFLQYTLWLDFAAQDLPGDDTAPIWVKRSWKWMVPSPLSKLSPPRITISSPIQEVDSEQHKIVEPNGFNDGSYTSPLSMFDFGFGEPQIDCGLDTSTSEMQRQAPLLEAEIQDAVVLFHTLSEASRPSTGKNTPDSTDSISLEVEGEGSGELPRQLIIHGGIEDFKYDRVLEAIIDDNVSFLIEDSFLEQNGPRSVATRNSARGVRIDSPSVEQVDKAAAENLQSMLLPKPSKSGRDTSILSSSKRHVRTALSSFVGGFLVTAASPTMQNYVLWPSEVICLSSLYPERVWALLIAALWVGQFILPLIWVLVEEGGVRRELLDKLEKTEARLTQTELDLNSEQNVRRTLQAEASELKAREDALAQKQVRRLANNTKVDNADVS</sequence>
<gene>
    <name evidence="4" type="ORF">N0V83_008658</name>
</gene>
<keyword evidence="5" id="KW-1185">Reference proteome</keyword>
<feature type="transmembrane region" description="Helical" evidence="3">
    <location>
        <begin position="728"/>
        <end position="750"/>
    </location>
</feature>
<evidence type="ECO:0000256" key="1">
    <source>
        <dbReference type="SAM" id="Coils"/>
    </source>
</evidence>
<name>A0A9W9CIZ2_9PLEO</name>
<proteinExistence type="predicted"/>
<evidence type="ECO:0000313" key="5">
    <source>
        <dbReference type="Proteomes" id="UP001140560"/>
    </source>
</evidence>
<feature type="region of interest" description="Disordered" evidence="2">
    <location>
        <begin position="208"/>
        <end position="229"/>
    </location>
</feature>
<dbReference type="EMBL" id="JAPEUY010000016">
    <property type="protein sequence ID" value="KAJ4365042.1"/>
    <property type="molecule type" value="Genomic_DNA"/>
</dbReference>
<feature type="compositionally biased region" description="Polar residues" evidence="2">
    <location>
        <begin position="19"/>
        <end position="64"/>
    </location>
</feature>
<feature type="compositionally biased region" description="Low complexity" evidence="2">
    <location>
        <begin position="8"/>
        <end position="18"/>
    </location>
</feature>
<evidence type="ECO:0000313" key="4">
    <source>
        <dbReference type="EMBL" id="KAJ4365042.1"/>
    </source>
</evidence>
<evidence type="ECO:0000256" key="2">
    <source>
        <dbReference type="SAM" id="MobiDB-lite"/>
    </source>
</evidence>
<protein>
    <submittedName>
        <fullName evidence="4">Uncharacterized protein</fullName>
    </submittedName>
</protein>
<dbReference type="AlphaFoldDB" id="A0A9W9CIZ2"/>
<keyword evidence="3" id="KW-0812">Transmembrane</keyword>
<feature type="compositionally biased region" description="Polar residues" evidence="2">
    <location>
        <begin position="213"/>
        <end position="229"/>
    </location>
</feature>
<keyword evidence="1" id="KW-0175">Coiled coil</keyword>
<accession>A0A9W9CIZ2</accession>